<evidence type="ECO:0000313" key="3">
    <source>
        <dbReference type="Proteomes" id="UP001054945"/>
    </source>
</evidence>
<protein>
    <submittedName>
        <fullName evidence="2">Uncharacterized protein</fullName>
    </submittedName>
</protein>
<dbReference type="EMBL" id="BPLR01012808">
    <property type="protein sequence ID" value="GIY56759.1"/>
    <property type="molecule type" value="Genomic_DNA"/>
</dbReference>
<dbReference type="Proteomes" id="UP001054945">
    <property type="component" value="Unassembled WGS sequence"/>
</dbReference>
<reference evidence="2 3" key="1">
    <citation type="submission" date="2021-06" db="EMBL/GenBank/DDBJ databases">
        <title>Caerostris extrusa draft genome.</title>
        <authorList>
            <person name="Kono N."/>
            <person name="Arakawa K."/>
        </authorList>
    </citation>
    <scope>NUCLEOTIDE SEQUENCE [LARGE SCALE GENOMIC DNA]</scope>
</reference>
<comment type="caution">
    <text evidence="2">The sequence shown here is derived from an EMBL/GenBank/DDBJ whole genome shotgun (WGS) entry which is preliminary data.</text>
</comment>
<sequence length="77" mass="8519">MAQSSLAERSGVSIQEAPLAEHSSSPNNRGNFSTLASKEHCGFIFLMKDMINGLVSLQESLLTEHLLQHQVTLCWTF</sequence>
<name>A0AAV4UGA6_CAEEX</name>
<evidence type="ECO:0000256" key="1">
    <source>
        <dbReference type="SAM" id="MobiDB-lite"/>
    </source>
</evidence>
<proteinExistence type="predicted"/>
<dbReference type="AlphaFoldDB" id="A0AAV4UGA6"/>
<accession>A0AAV4UGA6</accession>
<organism evidence="2 3">
    <name type="scientific">Caerostris extrusa</name>
    <name type="common">Bark spider</name>
    <name type="synonym">Caerostris bankana</name>
    <dbReference type="NCBI Taxonomy" id="172846"/>
    <lineage>
        <taxon>Eukaryota</taxon>
        <taxon>Metazoa</taxon>
        <taxon>Ecdysozoa</taxon>
        <taxon>Arthropoda</taxon>
        <taxon>Chelicerata</taxon>
        <taxon>Arachnida</taxon>
        <taxon>Araneae</taxon>
        <taxon>Araneomorphae</taxon>
        <taxon>Entelegynae</taxon>
        <taxon>Araneoidea</taxon>
        <taxon>Araneidae</taxon>
        <taxon>Caerostris</taxon>
    </lineage>
</organism>
<keyword evidence="3" id="KW-1185">Reference proteome</keyword>
<feature type="compositionally biased region" description="Polar residues" evidence="1">
    <location>
        <begin position="22"/>
        <end position="31"/>
    </location>
</feature>
<feature type="region of interest" description="Disordered" evidence="1">
    <location>
        <begin position="1"/>
        <end position="31"/>
    </location>
</feature>
<evidence type="ECO:0000313" key="2">
    <source>
        <dbReference type="EMBL" id="GIY56759.1"/>
    </source>
</evidence>
<gene>
    <name evidence="2" type="ORF">CEXT_343321</name>
</gene>